<sequence>MAAGGWEIGMTVVRWLRWRWCRGDGVGSEAVRMVACCGSSGVVEMVASFIAGGMVAECVARRWWWMEVCSGGWKISPRMGAAPVAKKMERRGSWGLGHSLVSDVYEVR</sequence>
<dbReference type="EMBL" id="BQNB010008650">
    <property type="protein sequence ID" value="GJS52350.1"/>
    <property type="molecule type" value="Genomic_DNA"/>
</dbReference>
<accession>A0ABQ4WHJ5</accession>
<proteinExistence type="predicted"/>
<organism evidence="1 2">
    <name type="scientific">Tanacetum coccineum</name>
    <dbReference type="NCBI Taxonomy" id="301880"/>
    <lineage>
        <taxon>Eukaryota</taxon>
        <taxon>Viridiplantae</taxon>
        <taxon>Streptophyta</taxon>
        <taxon>Embryophyta</taxon>
        <taxon>Tracheophyta</taxon>
        <taxon>Spermatophyta</taxon>
        <taxon>Magnoliopsida</taxon>
        <taxon>eudicotyledons</taxon>
        <taxon>Gunneridae</taxon>
        <taxon>Pentapetalae</taxon>
        <taxon>asterids</taxon>
        <taxon>campanulids</taxon>
        <taxon>Asterales</taxon>
        <taxon>Asteraceae</taxon>
        <taxon>Asteroideae</taxon>
        <taxon>Anthemideae</taxon>
        <taxon>Anthemidinae</taxon>
        <taxon>Tanacetum</taxon>
    </lineage>
</organism>
<dbReference type="Proteomes" id="UP001151760">
    <property type="component" value="Unassembled WGS sequence"/>
</dbReference>
<name>A0ABQ4WHJ5_9ASTR</name>
<gene>
    <name evidence="1" type="ORF">Tco_0625712</name>
</gene>
<reference evidence="1" key="2">
    <citation type="submission" date="2022-01" db="EMBL/GenBank/DDBJ databases">
        <authorList>
            <person name="Yamashiro T."/>
            <person name="Shiraishi A."/>
            <person name="Satake H."/>
            <person name="Nakayama K."/>
        </authorList>
    </citation>
    <scope>NUCLEOTIDE SEQUENCE</scope>
</reference>
<keyword evidence="2" id="KW-1185">Reference proteome</keyword>
<protein>
    <submittedName>
        <fullName evidence="1">Uncharacterized protein</fullName>
    </submittedName>
</protein>
<comment type="caution">
    <text evidence="1">The sequence shown here is derived from an EMBL/GenBank/DDBJ whole genome shotgun (WGS) entry which is preliminary data.</text>
</comment>
<reference evidence="1" key="1">
    <citation type="journal article" date="2022" name="Int. J. Mol. Sci.">
        <title>Draft Genome of Tanacetum Coccineum: Genomic Comparison of Closely Related Tanacetum-Family Plants.</title>
        <authorList>
            <person name="Yamashiro T."/>
            <person name="Shiraishi A."/>
            <person name="Nakayama K."/>
            <person name="Satake H."/>
        </authorList>
    </citation>
    <scope>NUCLEOTIDE SEQUENCE</scope>
</reference>
<evidence type="ECO:0000313" key="1">
    <source>
        <dbReference type="EMBL" id="GJS52350.1"/>
    </source>
</evidence>
<evidence type="ECO:0000313" key="2">
    <source>
        <dbReference type="Proteomes" id="UP001151760"/>
    </source>
</evidence>